<protein>
    <submittedName>
        <fullName evidence="1">Uncharacterized protein</fullName>
    </submittedName>
</protein>
<proteinExistence type="predicted"/>
<organism evidence="1 2">
    <name type="scientific">Bacteroides stercorirosoris</name>
    <dbReference type="NCBI Taxonomy" id="871324"/>
    <lineage>
        <taxon>Bacteria</taxon>
        <taxon>Pseudomonadati</taxon>
        <taxon>Bacteroidota</taxon>
        <taxon>Bacteroidia</taxon>
        <taxon>Bacteroidales</taxon>
        <taxon>Bacteroidaceae</taxon>
        <taxon>Bacteroides</taxon>
    </lineage>
</organism>
<reference evidence="2" key="1">
    <citation type="submission" date="2016-11" db="EMBL/GenBank/DDBJ databases">
        <authorList>
            <person name="Varghese N."/>
            <person name="Submissions S."/>
        </authorList>
    </citation>
    <scope>NUCLEOTIDE SEQUENCE [LARGE SCALE GENOMIC DNA]</scope>
    <source>
        <strain evidence="2">DSM 26884</strain>
    </source>
</reference>
<evidence type="ECO:0000313" key="2">
    <source>
        <dbReference type="Proteomes" id="UP000184192"/>
    </source>
</evidence>
<keyword evidence="2" id="KW-1185">Reference proteome</keyword>
<dbReference type="eggNOG" id="ENOG5033PQH">
    <property type="taxonomic scope" value="Bacteria"/>
</dbReference>
<gene>
    <name evidence="1" type="ORF">SAMN05444350_1448</name>
</gene>
<sequence length="1043" mass="118403">MINIELYINGALCDTGAAFGVRLNRQLLNPGELNTKDAQYSYSITLPPTANNHAIFNYANIEETKDKFNREYKAELIINSVRVFVGNFRLSEVSRTQYKGNLYIPAQKSIKDIFGEIKLNQNPEYRIVFKDFAEYVSYYNSRARSGPQMAIFPYTLYGLLPKVPLNLNGNAYSPRDIWDDSVRLSMQDLAPSINPLLMLKHIFNSQGYSLVGTAFDDERLTRLYMSYKNETDYVQPWNYGQQAYMSLRGYWSNVRGNYNIFERNGFRVDYDGLTYYNSDLLDATNTTISIDDIFDPGANILYKQVTDGNNRVWTQCQIRIPSSGFYKVRLKADLSIDSRENWRSGYDGMQFVGGDASDDPAANSFRKKRYEVKILRDHVTGDFGVSNGRINRVYYHDNLGQNDTWDEDNTPKYFPNPGYTASGKEREVMLVDPAENPNYVVGLAWGRRTGINNQNPLITNNERGDWGTVLAAKTGLSWDIKANPTTPAKIGIPSSGYMKWGKLGQFDDEDEDPNKNIDYSGGDWVNNMKLDDNGNVIEGEEGVTSIILKRFRLSANSQFQLTVPADAGYVGKIFLHSTELDSAPAVVYQFDENGIATFNSLNWSDWNPRSTYLTLYLAYDDGQVEGVNFDVSTSLVIDRIYDPEDIIDWEQTDKFKIDINNAPESYARRGWYKGAYVDNNWKADGEVNAIVWLQAGELLTVVSSSDEGRYKRNNSSGKYGWTKHEIDFEIDIVPFRIDEDWLTVNSAGNGTAVMDWNDPVNFDVDSINLVGFLPADVKTDDFIDNFCKAFNLRLSQIDAETFSLDVKQSKTAVSNLFINLDNLASVRDRSNQPLGLPSLYKLGFTVDVEEEGYVVSGDDGGGEFETGVTEEKVVEQKSNFSYNWFKQITKRQSNGDIILQLPVISKHEVWTAELSYPDAMAKRYTNQAARFWYYDGLLNDLGASFTFNSRDLSIAKVSNEIQGLSILNYKNQKLTILDNYFTLLINGSSHYTEVEGYLTPDQYEALNGSIMAMFNGDLYYVAELSGYDPSNRNKTKIKLIRKI</sequence>
<dbReference type="Proteomes" id="UP000184192">
    <property type="component" value="Unassembled WGS sequence"/>
</dbReference>
<dbReference type="AlphaFoldDB" id="A0A1M6L4D3"/>
<evidence type="ECO:0000313" key="1">
    <source>
        <dbReference type="EMBL" id="SHJ65939.1"/>
    </source>
</evidence>
<name>A0A1M6L4D3_9BACE</name>
<accession>A0A1M6L4D3</accession>
<dbReference type="EMBL" id="FQZN01000044">
    <property type="protein sequence ID" value="SHJ65939.1"/>
    <property type="molecule type" value="Genomic_DNA"/>
</dbReference>